<comment type="caution">
    <text evidence="1">The sequence shown here is derived from an EMBL/GenBank/DDBJ whole genome shotgun (WGS) entry which is preliminary data.</text>
</comment>
<accession>A0AAN6WWF3</accession>
<reference evidence="1" key="2">
    <citation type="submission" date="2023-05" db="EMBL/GenBank/DDBJ databases">
        <authorList>
            <consortium name="Lawrence Berkeley National Laboratory"/>
            <person name="Steindorff A."/>
            <person name="Hensen N."/>
            <person name="Bonometti L."/>
            <person name="Westerberg I."/>
            <person name="Brannstrom I.O."/>
            <person name="Guillou S."/>
            <person name="Cros-Aarteil S."/>
            <person name="Calhoun S."/>
            <person name="Haridas S."/>
            <person name="Kuo A."/>
            <person name="Mondo S."/>
            <person name="Pangilinan J."/>
            <person name="Riley R."/>
            <person name="Labutti K."/>
            <person name="Andreopoulos B."/>
            <person name="Lipzen A."/>
            <person name="Chen C."/>
            <person name="Yanf M."/>
            <person name="Daum C."/>
            <person name="Ng V."/>
            <person name="Clum A."/>
            <person name="Ohm R."/>
            <person name="Martin F."/>
            <person name="Silar P."/>
            <person name="Natvig D."/>
            <person name="Lalanne C."/>
            <person name="Gautier V."/>
            <person name="Ament-Velasquez S.L."/>
            <person name="Kruys A."/>
            <person name="Hutchinson M.I."/>
            <person name="Powell A.J."/>
            <person name="Barry K."/>
            <person name="Miller A.N."/>
            <person name="Grigoriev I.V."/>
            <person name="Debuchy R."/>
            <person name="Gladieux P."/>
            <person name="Thoren M.H."/>
            <person name="Johannesson H."/>
        </authorList>
    </citation>
    <scope>NUCLEOTIDE SEQUENCE</scope>
    <source>
        <strain evidence="1">PSN309</strain>
    </source>
</reference>
<dbReference type="EMBL" id="MU864375">
    <property type="protein sequence ID" value="KAK4189449.1"/>
    <property type="molecule type" value="Genomic_DNA"/>
</dbReference>
<evidence type="ECO:0000313" key="2">
    <source>
        <dbReference type="Proteomes" id="UP001302126"/>
    </source>
</evidence>
<dbReference type="SUPFAM" id="SSF48403">
    <property type="entry name" value="Ankyrin repeat"/>
    <property type="match status" value="1"/>
</dbReference>
<organism evidence="1 2">
    <name type="scientific">Podospora australis</name>
    <dbReference type="NCBI Taxonomy" id="1536484"/>
    <lineage>
        <taxon>Eukaryota</taxon>
        <taxon>Fungi</taxon>
        <taxon>Dikarya</taxon>
        <taxon>Ascomycota</taxon>
        <taxon>Pezizomycotina</taxon>
        <taxon>Sordariomycetes</taxon>
        <taxon>Sordariomycetidae</taxon>
        <taxon>Sordariales</taxon>
        <taxon>Podosporaceae</taxon>
        <taxon>Podospora</taxon>
    </lineage>
</organism>
<reference evidence="1" key="1">
    <citation type="journal article" date="2023" name="Mol. Phylogenet. Evol.">
        <title>Genome-scale phylogeny and comparative genomics of the fungal order Sordariales.</title>
        <authorList>
            <person name="Hensen N."/>
            <person name="Bonometti L."/>
            <person name="Westerberg I."/>
            <person name="Brannstrom I.O."/>
            <person name="Guillou S."/>
            <person name="Cros-Aarteil S."/>
            <person name="Calhoun S."/>
            <person name="Haridas S."/>
            <person name="Kuo A."/>
            <person name="Mondo S."/>
            <person name="Pangilinan J."/>
            <person name="Riley R."/>
            <person name="LaButti K."/>
            <person name="Andreopoulos B."/>
            <person name="Lipzen A."/>
            <person name="Chen C."/>
            <person name="Yan M."/>
            <person name="Daum C."/>
            <person name="Ng V."/>
            <person name="Clum A."/>
            <person name="Steindorff A."/>
            <person name="Ohm R.A."/>
            <person name="Martin F."/>
            <person name="Silar P."/>
            <person name="Natvig D.O."/>
            <person name="Lalanne C."/>
            <person name="Gautier V."/>
            <person name="Ament-Velasquez S.L."/>
            <person name="Kruys A."/>
            <person name="Hutchinson M.I."/>
            <person name="Powell A.J."/>
            <person name="Barry K."/>
            <person name="Miller A.N."/>
            <person name="Grigoriev I.V."/>
            <person name="Debuchy R."/>
            <person name="Gladieux P."/>
            <person name="Hiltunen Thoren M."/>
            <person name="Johannesson H."/>
        </authorList>
    </citation>
    <scope>NUCLEOTIDE SEQUENCE</scope>
    <source>
        <strain evidence="1">PSN309</strain>
    </source>
</reference>
<name>A0AAN6WWF3_9PEZI</name>
<dbReference type="AlphaFoldDB" id="A0AAN6WWF3"/>
<dbReference type="InterPro" id="IPR036770">
    <property type="entry name" value="Ankyrin_rpt-contain_sf"/>
</dbReference>
<keyword evidence="2" id="KW-1185">Reference proteome</keyword>
<protein>
    <submittedName>
        <fullName evidence="1">Uncharacterized protein</fullName>
    </submittedName>
</protein>
<gene>
    <name evidence="1" type="ORF">QBC35DRAFT_141431</name>
</gene>
<evidence type="ECO:0000313" key="1">
    <source>
        <dbReference type="EMBL" id="KAK4189449.1"/>
    </source>
</evidence>
<dbReference type="Gene3D" id="1.25.40.20">
    <property type="entry name" value="Ankyrin repeat-containing domain"/>
    <property type="match status" value="1"/>
</dbReference>
<dbReference type="Proteomes" id="UP001302126">
    <property type="component" value="Unassembled WGS sequence"/>
</dbReference>
<sequence length="217" mass="23925">MLAGREGCLKPIQLLLCSRADVNTVDNYGQNALYICVGQHIQHFPASGPRLTPYGERLALLLINHGIRVGTYPPYKKTQSKSVLPYAISQVSSALHDEPLEGTALAFLLQHCTPDNLTWRDWQTAVHDMLKAKIPMVGVHILPFVGQILPLVIREICKALAAFGRKWSHTLYDPALQSLFELSINSEASEQRDGFFLLGYGNSVKSNTKSASIGPKS</sequence>
<proteinExistence type="predicted"/>